<dbReference type="GO" id="GO:0016705">
    <property type="term" value="F:oxidoreductase activity, acting on paired donors, with incorporation or reduction of molecular oxygen"/>
    <property type="evidence" value="ECO:0007669"/>
    <property type="project" value="InterPro"/>
</dbReference>
<dbReference type="GO" id="GO:0005506">
    <property type="term" value="F:iron ion binding"/>
    <property type="evidence" value="ECO:0007669"/>
    <property type="project" value="InterPro"/>
</dbReference>
<dbReference type="SUPFAM" id="SSF48264">
    <property type="entry name" value="Cytochrome P450"/>
    <property type="match status" value="1"/>
</dbReference>
<keyword evidence="3" id="KW-1185">Reference proteome</keyword>
<dbReference type="PROSITE" id="PS51257">
    <property type="entry name" value="PROKAR_LIPOPROTEIN"/>
    <property type="match status" value="1"/>
</dbReference>
<dbReference type="InterPro" id="IPR006311">
    <property type="entry name" value="TAT_signal"/>
</dbReference>
<dbReference type="RefSeq" id="WP_246227862.1">
    <property type="nucleotide sequence ID" value="NZ_AP022596.1"/>
</dbReference>
<dbReference type="GO" id="GO:0020037">
    <property type="term" value="F:heme binding"/>
    <property type="evidence" value="ECO:0007669"/>
    <property type="project" value="InterPro"/>
</dbReference>
<evidence type="ECO:0008006" key="4">
    <source>
        <dbReference type="Google" id="ProtNLM"/>
    </source>
</evidence>
<reference evidence="2 3" key="1">
    <citation type="journal article" date="2019" name="Emerg. Microbes Infect.">
        <title>Comprehensive subspecies identification of 175 nontuberculous mycobacteria species based on 7547 genomic profiles.</title>
        <authorList>
            <person name="Matsumoto Y."/>
            <person name="Kinjo T."/>
            <person name="Motooka D."/>
            <person name="Nabeya D."/>
            <person name="Jung N."/>
            <person name="Uechi K."/>
            <person name="Horii T."/>
            <person name="Iida T."/>
            <person name="Fujita J."/>
            <person name="Nakamura S."/>
        </authorList>
    </citation>
    <scope>NUCLEOTIDE SEQUENCE [LARGE SCALE GENOMIC DNA]</scope>
    <source>
        <strain evidence="2 3">JCM 30396</strain>
    </source>
</reference>
<dbReference type="Proteomes" id="UP000467148">
    <property type="component" value="Chromosome"/>
</dbReference>
<sequence>MKSVKRRAFLAGGAGAVAAVTAQAAVACAPPPPPSPAPAGDPSASLGLPDAVAKLRTRYLSEFEVDYVDNVIVPFLMNRITEGSRPVLPMIDVALSKENALPQDLWGLLSKTWGPDPEQGVTVFLQGLEKRGPDNRRKRIYMSAVTPDLYRAVYQPKVVAFWNQLFSPANADKPLMRVYLDTFWDLYWDLHLGVTGADIPAQVKEIGTSFMAVLAYRDVTQRNVHDYYMTVRRNLDFLKSWIDDRLGDIKSGKTPNPKATFAWYWLTNGEESEYFNHKDVVFECFHNFVAFSQWGNSLFNVMTRLGRDGGDPQAKDWFAKTMAGSPDTGAPFPPLERLVMELFRVISPNAGSISALSETTPAPFERHSYMVSPHTTTSHDPVQWVNPDAFDPERYTQAPTSAQIDEARIKQMGLANCPFNPVEWPVKDGRPAALRNSGFGTVFGVADGQPMPVCDYAGFAPFGFGYRRCPGEQLTTMAFEDLLRKVWTDRLDFIKVPGSSAEQLPVGPSTVITDDMGFVRR</sequence>
<organism evidence="2 3">
    <name type="scientific">Mycolicibacterium helvum</name>
    <dbReference type="NCBI Taxonomy" id="1534349"/>
    <lineage>
        <taxon>Bacteria</taxon>
        <taxon>Bacillati</taxon>
        <taxon>Actinomycetota</taxon>
        <taxon>Actinomycetes</taxon>
        <taxon>Mycobacteriales</taxon>
        <taxon>Mycobacteriaceae</taxon>
        <taxon>Mycolicibacterium</taxon>
    </lineage>
</organism>
<dbReference type="AlphaFoldDB" id="A0A7I7T696"/>
<evidence type="ECO:0000256" key="1">
    <source>
        <dbReference type="SAM" id="SignalP"/>
    </source>
</evidence>
<evidence type="ECO:0000313" key="3">
    <source>
        <dbReference type="Proteomes" id="UP000467148"/>
    </source>
</evidence>
<proteinExistence type="predicted"/>
<dbReference type="PROSITE" id="PS51318">
    <property type="entry name" value="TAT"/>
    <property type="match status" value="1"/>
</dbReference>
<feature type="signal peptide" evidence="1">
    <location>
        <begin position="1"/>
        <end position="24"/>
    </location>
</feature>
<dbReference type="EMBL" id="AP022596">
    <property type="protein sequence ID" value="BBY63999.1"/>
    <property type="molecule type" value="Genomic_DNA"/>
</dbReference>
<dbReference type="KEGG" id="mhev:MHEL_22420"/>
<dbReference type="PROSITE" id="PS00086">
    <property type="entry name" value="CYTOCHROME_P450"/>
    <property type="match status" value="1"/>
</dbReference>
<keyword evidence="1" id="KW-0732">Signal</keyword>
<dbReference type="Gene3D" id="1.10.630.10">
    <property type="entry name" value="Cytochrome P450"/>
    <property type="match status" value="1"/>
</dbReference>
<dbReference type="InterPro" id="IPR017972">
    <property type="entry name" value="Cyt_P450_CS"/>
</dbReference>
<accession>A0A7I7T696</accession>
<dbReference type="GO" id="GO:0004497">
    <property type="term" value="F:monooxygenase activity"/>
    <property type="evidence" value="ECO:0007669"/>
    <property type="project" value="InterPro"/>
</dbReference>
<protein>
    <recommendedName>
        <fullName evidence="4">Cytochrome P450</fullName>
    </recommendedName>
</protein>
<name>A0A7I7T696_9MYCO</name>
<feature type="chain" id="PRO_5029665836" description="Cytochrome P450" evidence="1">
    <location>
        <begin position="25"/>
        <end position="521"/>
    </location>
</feature>
<gene>
    <name evidence="2" type="ORF">MHEL_22420</name>
</gene>
<dbReference type="InterPro" id="IPR036396">
    <property type="entry name" value="Cyt_P450_sf"/>
</dbReference>
<evidence type="ECO:0000313" key="2">
    <source>
        <dbReference type="EMBL" id="BBY63999.1"/>
    </source>
</evidence>